<feature type="compositionally biased region" description="Low complexity" evidence="7">
    <location>
        <begin position="447"/>
        <end position="456"/>
    </location>
</feature>
<keyword evidence="10" id="KW-1185">Reference proteome</keyword>
<reference evidence="9 10" key="1">
    <citation type="journal article" date="2024" name="IMA Fungus">
        <title>IMA Genome - F19 : A genome assembly and annotation guide to empower mycologists, including annotated draft genome sequences of Ceratocystis pirilliformis, Diaporthe australafricana, Fusarium ophioides, Paecilomyces lecythidis, and Sporothrix stenoceras.</title>
        <authorList>
            <person name="Aylward J."/>
            <person name="Wilson A.M."/>
            <person name="Visagie C.M."/>
            <person name="Spraker J."/>
            <person name="Barnes I."/>
            <person name="Buitendag C."/>
            <person name="Ceriani C."/>
            <person name="Del Mar Angel L."/>
            <person name="du Plessis D."/>
            <person name="Fuchs T."/>
            <person name="Gasser K."/>
            <person name="Kramer D."/>
            <person name="Li W."/>
            <person name="Munsamy K."/>
            <person name="Piso A."/>
            <person name="Price J.L."/>
            <person name="Sonnekus B."/>
            <person name="Thomas C."/>
            <person name="van der Nest A."/>
            <person name="van Dijk A."/>
            <person name="van Heerden A."/>
            <person name="van Vuuren N."/>
            <person name="Yilmaz N."/>
            <person name="Duong T.A."/>
            <person name="van der Merwe N.A."/>
            <person name="Wingfield M.J."/>
            <person name="Wingfield B.D."/>
        </authorList>
    </citation>
    <scope>NUCLEOTIDE SEQUENCE [LARGE SCALE GENOMIC DNA]</scope>
    <source>
        <strain evidence="9 10">CMW 18300</strain>
    </source>
</reference>
<evidence type="ECO:0000256" key="3">
    <source>
        <dbReference type="ARBA" id="ARBA00022833"/>
    </source>
</evidence>
<feature type="compositionally biased region" description="Acidic residues" evidence="7">
    <location>
        <begin position="476"/>
        <end position="488"/>
    </location>
</feature>
<feature type="region of interest" description="Disordered" evidence="7">
    <location>
        <begin position="273"/>
        <end position="306"/>
    </location>
</feature>
<comment type="similarity">
    <text evidence="5">Belongs to the BCD1 family.</text>
</comment>
<evidence type="ECO:0000256" key="5">
    <source>
        <dbReference type="ARBA" id="ARBA00049654"/>
    </source>
</evidence>
<dbReference type="SUPFAM" id="SSF144232">
    <property type="entry name" value="HIT/MYND zinc finger-like"/>
    <property type="match status" value="1"/>
</dbReference>
<dbReference type="Pfam" id="PF04438">
    <property type="entry name" value="zf-HIT"/>
    <property type="match status" value="1"/>
</dbReference>
<evidence type="ECO:0000256" key="6">
    <source>
        <dbReference type="PROSITE-ProRule" id="PRU00453"/>
    </source>
</evidence>
<keyword evidence="1" id="KW-0479">Metal-binding</keyword>
<comment type="caution">
    <text evidence="9">The sequence shown here is derived from an EMBL/GenBank/DDBJ whole genome shotgun (WGS) entry which is preliminary data.</text>
</comment>
<feature type="region of interest" description="Disordered" evidence="7">
    <location>
        <begin position="122"/>
        <end position="154"/>
    </location>
</feature>
<accession>A0ABR3Y4P4</accession>
<comment type="function">
    <text evidence="4">Required for box C/D snoRNAs accumulation involved in snoRNA processing, snoRNA transport to the nucleolus and ribosome biogenesis.</text>
</comment>
<dbReference type="InterPro" id="IPR057721">
    <property type="entry name" value="BCD1_alpha/beta"/>
</dbReference>
<evidence type="ECO:0000256" key="1">
    <source>
        <dbReference type="ARBA" id="ARBA00022723"/>
    </source>
</evidence>
<dbReference type="InterPro" id="IPR007529">
    <property type="entry name" value="Znf_HIT"/>
</dbReference>
<keyword evidence="2 6" id="KW-0863">Zinc-finger</keyword>
<dbReference type="PANTHER" id="PTHR13483">
    <property type="entry name" value="BOX C_D SNORNA PROTEIN 1-RELATED"/>
    <property type="match status" value="1"/>
</dbReference>
<feature type="region of interest" description="Disordered" evidence="7">
    <location>
        <begin position="375"/>
        <end position="590"/>
    </location>
</feature>
<feature type="compositionally biased region" description="Polar residues" evidence="7">
    <location>
        <begin position="282"/>
        <end position="306"/>
    </location>
</feature>
<feature type="domain" description="HIT-type" evidence="8">
    <location>
        <begin position="10"/>
        <end position="44"/>
    </location>
</feature>
<dbReference type="PROSITE" id="PS51083">
    <property type="entry name" value="ZF_HIT"/>
    <property type="match status" value="1"/>
</dbReference>
<dbReference type="Proteomes" id="UP001583177">
    <property type="component" value="Unassembled WGS sequence"/>
</dbReference>
<organism evidence="9 10">
    <name type="scientific">Diaporthe australafricana</name>
    <dbReference type="NCBI Taxonomy" id="127596"/>
    <lineage>
        <taxon>Eukaryota</taxon>
        <taxon>Fungi</taxon>
        <taxon>Dikarya</taxon>
        <taxon>Ascomycota</taxon>
        <taxon>Pezizomycotina</taxon>
        <taxon>Sordariomycetes</taxon>
        <taxon>Sordariomycetidae</taxon>
        <taxon>Diaporthales</taxon>
        <taxon>Diaporthaceae</taxon>
        <taxon>Diaporthe</taxon>
    </lineage>
</organism>
<keyword evidence="3" id="KW-0862">Zinc</keyword>
<evidence type="ECO:0000256" key="7">
    <source>
        <dbReference type="SAM" id="MobiDB-lite"/>
    </source>
</evidence>
<evidence type="ECO:0000259" key="8">
    <source>
        <dbReference type="PROSITE" id="PS51083"/>
    </source>
</evidence>
<protein>
    <recommendedName>
        <fullName evidence="8">HIT-type domain-containing protein</fullName>
    </recommendedName>
</protein>
<dbReference type="Gene3D" id="3.30.60.190">
    <property type="match status" value="1"/>
</dbReference>
<dbReference type="EMBL" id="JAWRVE010000002">
    <property type="protein sequence ID" value="KAL1883239.1"/>
    <property type="molecule type" value="Genomic_DNA"/>
</dbReference>
<evidence type="ECO:0000256" key="2">
    <source>
        <dbReference type="ARBA" id="ARBA00022771"/>
    </source>
</evidence>
<dbReference type="InterPro" id="IPR051639">
    <property type="entry name" value="BCD1"/>
</dbReference>
<feature type="compositionally biased region" description="Acidic residues" evidence="7">
    <location>
        <begin position="568"/>
        <end position="583"/>
    </location>
</feature>
<gene>
    <name evidence="9" type="ORF">Daus18300_000297</name>
</gene>
<evidence type="ECO:0000313" key="10">
    <source>
        <dbReference type="Proteomes" id="UP001583177"/>
    </source>
</evidence>
<sequence length="608" mass="66725">MADPLLNTLCSICHISTPKYTCPGCNSHTCSLACNKKHKSWANCSGKRDPTAYMPAAKLKTAAGVDHDYNFLSSIERERERNQREIVDERKLFSEKELGQLDDPFSFRKQWFGENVHFQPVNEAPRHFGSDSEDGDADEGEGRSNKRNIPARASQLTRTLRNRLGSENIQAVQMPVGMTRQRENTTSWNRRTRRINWCVEWIIYGDEGENGEEFKKHTRIRHKALETTPVYKALGNSMLWYKKGQQADEDAADDDEIELARAGRRNKVLIREVKESRHRSSGAAQDSASATWSTNTKYPTQNPYTGTWASDTGASATSWQADEEIEARKRHRFYLLRPLTVAGKPRELIPIDGADDLSAALQGRTVVEFPTIYILPPSDPSSTTPLLPEGHILGSTDRRPTAKRQQAAAKRKAGPKDDTRQGSQKRQAVGEGGIAIRPSSTRGGGNQRTRGGAATRARGRVRGGRTQAASRRGDQDAEEGEVNSDGDEVVARPGSLAAERADTSSSDPDTSSDEDEDGNGRDGFATSHRPPRGYMHVDDADDGPPEEVKSTPATVSKKPSAGLVDYGSDSEDESEGDGDEDVDLAGLEPENPELVAGAIQEIVGLLAS</sequence>
<dbReference type="PANTHER" id="PTHR13483:SF11">
    <property type="entry name" value="ZINC FINGER HIT DOMAIN-CONTAINING PROTEIN 3"/>
    <property type="match status" value="1"/>
</dbReference>
<name>A0ABR3Y4P4_9PEZI</name>
<evidence type="ECO:0000256" key="4">
    <source>
        <dbReference type="ARBA" id="ARBA00049598"/>
    </source>
</evidence>
<evidence type="ECO:0000313" key="9">
    <source>
        <dbReference type="EMBL" id="KAL1883239.1"/>
    </source>
</evidence>
<proteinExistence type="inferred from homology"/>
<dbReference type="CDD" id="cd23023">
    <property type="entry name" value="zf-HIT_BCD1"/>
    <property type="match status" value="1"/>
</dbReference>
<dbReference type="Pfam" id="PF25790">
    <property type="entry name" value="BCD1"/>
    <property type="match status" value="1"/>
</dbReference>